<dbReference type="SUPFAM" id="SSF103473">
    <property type="entry name" value="MFS general substrate transporter"/>
    <property type="match status" value="1"/>
</dbReference>
<evidence type="ECO:0000256" key="3">
    <source>
        <dbReference type="ARBA" id="ARBA00022989"/>
    </source>
</evidence>
<dbReference type="PANTHER" id="PTHR23501">
    <property type="entry name" value="MAJOR FACILITATOR SUPERFAMILY"/>
    <property type="match status" value="1"/>
</dbReference>
<evidence type="ECO:0000313" key="10">
    <source>
        <dbReference type="EMBL" id="KAE9966782.1"/>
    </source>
</evidence>
<feature type="transmembrane region" description="Helical" evidence="6">
    <location>
        <begin position="664"/>
        <end position="684"/>
    </location>
</feature>
<feature type="domain" description="Major facilitator superfamily (MFS) profile" evidence="7">
    <location>
        <begin position="196"/>
        <end position="691"/>
    </location>
</feature>
<feature type="transmembrane region" description="Helical" evidence="6">
    <location>
        <begin position="458"/>
        <end position="479"/>
    </location>
</feature>
<feature type="transmembrane region" description="Helical" evidence="6">
    <location>
        <begin position="419"/>
        <end position="437"/>
    </location>
</feature>
<dbReference type="InterPro" id="IPR036259">
    <property type="entry name" value="MFS_trans_sf"/>
</dbReference>
<evidence type="ECO:0000313" key="11">
    <source>
        <dbReference type="Proteomes" id="UP000433883"/>
    </source>
</evidence>
<accession>A0A8H3U7X5</accession>
<evidence type="ECO:0000313" key="8">
    <source>
        <dbReference type="EMBL" id="KAE9962753.1"/>
    </source>
</evidence>
<reference evidence="9 11" key="1">
    <citation type="submission" date="2019-11" db="EMBL/GenBank/DDBJ databases">
        <title>Venturia inaequalis Genome Resource.</title>
        <authorList>
            <person name="Lichtner F.J."/>
        </authorList>
    </citation>
    <scope>NUCLEOTIDE SEQUENCE [LARGE SCALE GENOMIC DNA]</scope>
    <source>
        <strain evidence="8 12">120213</strain>
        <strain evidence="9">Bline_iso_100314</strain>
        <strain evidence="10 13">DMI_063113</strain>
    </source>
</reference>
<feature type="transmembrane region" description="Helical" evidence="6">
    <location>
        <begin position="499"/>
        <end position="518"/>
    </location>
</feature>
<organism evidence="9 11">
    <name type="scientific">Venturia inaequalis</name>
    <name type="common">Apple scab fungus</name>
    <dbReference type="NCBI Taxonomy" id="5025"/>
    <lineage>
        <taxon>Eukaryota</taxon>
        <taxon>Fungi</taxon>
        <taxon>Dikarya</taxon>
        <taxon>Ascomycota</taxon>
        <taxon>Pezizomycotina</taxon>
        <taxon>Dothideomycetes</taxon>
        <taxon>Pleosporomycetidae</taxon>
        <taxon>Venturiales</taxon>
        <taxon>Venturiaceae</taxon>
        <taxon>Venturia</taxon>
    </lineage>
</organism>
<evidence type="ECO:0000313" key="13">
    <source>
        <dbReference type="Proteomes" id="UP000490939"/>
    </source>
</evidence>
<dbReference type="CDD" id="cd17502">
    <property type="entry name" value="MFS_Azr1_MDR_like"/>
    <property type="match status" value="1"/>
</dbReference>
<keyword evidence="3 6" id="KW-1133">Transmembrane helix</keyword>
<comment type="caution">
    <text evidence="9">The sequence shown here is derived from an EMBL/GenBank/DDBJ whole genome shotgun (WGS) entry which is preliminary data.</text>
</comment>
<feature type="transmembrane region" description="Helical" evidence="6">
    <location>
        <begin position="551"/>
        <end position="574"/>
    </location>
</feature>
<feature type="region of interest" description="Disordered" evidence="5">
    <location>
        <begin position="1"/>
        <end position="59"/>
    </location>
</feature>
<feature type="transmembrane region" description="Helical" evidence="6">
    <location>
        <begin position="525"/>
        <end position="545"/>
    </location>
</feature>
<proteinExistence type="predicted"/>
<protein>
    <recommendedName>
        <fullName evidence="7">Major facilitator superfamily (MFS) profile domain-containing protein</fullName>
    </recommendedName>
</protein>
<keyword evidence="4 6" id="KW-0472">Membrane</keyword>
<keyword evidence="2 6" id="KW-0812">Transmembrane</keyword>
<feature type="transmembrane region" description="Helical" evidence="6">
    <location>
        <begin position="261"/>
        <end position="280"/>
    </location>
</feature>
<dbReference type="GO" id="GO:0022857">
    <property type="term" value="F:transmembrane transporter activity"/>
    <property type="evidence" value="ECO:0007669"/>
    <property type="project" value="InterPro"/>
</dbReference>
<dbReference type="Proteomes" id="UP000490939">
    <property type="component" value="Unassembled WGS sequence"/>
</dbReference>
<evidence type="ECO:0000256" key="1">
    <source>
        <dbReference type="ARBA" id="ARBA00004141"/>
    </source>
</evidence>
<feature type="transmembrane region" description="Helical" evidence="6">
    <location>
        <begin position="318"/>
        <end position="337"/>
    </location>
</feature>
<comment type="subcellular location">
    <subcellularLocation>
        <location evidence="1">Membrane</location>
        <topology evidence="1">Multi-pass membrane protein</topology>
    </subcellularLocation>
</comment>
<evidence type="ECO:0000256" key="2">
    <source>
        <dbReference type="ARBA" id="ARBA00022692"/>
    </source>
</evidence>
<feature type="transmembrane region" description="Helical" evidence="6">
    <location>
        <begin position="349"/>
        <end position="369"/>
    </location>
</feature>
<evidence type="ECO:0000256" key="5">
    <source>
        <dbReference type="SAM" id="MobiDB-lite"/>
    </source>
</evidence>
<dbReference type="Gene3D" id="1.20.1250.20">
    <property type="entry name" value="MFS general substrate transporter like domains"/>
    <property type="match status" value="2"/>
</dbReference>
<evidence type="ECO:0000313" key="12">
    <source>
        <dbReference type="Proteomes" id="UP000447873"/>
    </source>
</evidence>
<feature type="transmembrane region" description="Helical" evidence="6">
    <location>
        <begin position="195"/>
        <end position="219"/>
    </location>
</feature>
<feature type="transmembrane region" description="Helical" evidence="6">
    <location>
        <begin position="286"/>
        <end position="306"/>
    </location>
</feature>
<evidence type="ECO:0000313" key="9">
    <source>
        <dbReference type="EMBL" id="KAE9965342.1"/>
    </source>
</evidence>
<evidence type="ECO:0000259" key="7">
    <source>
        <dbReference type="PROSITE" id="PS50850"/>
    </source>
</evidence>
<dbReference type="InterPro" id="IPR011701">
    <property type="entry name" value="MFS"/>
</dbReference>
<feature type="compositionally biased region" description="Basic residues" evidence="5">
    <location>
        <begin position="37"/>
        <end position="49"/>
    </location>
</feature>
<dbReference type="Proteomes" id="UP000433883">
    <property type="component" value="Unassembled WGS sequence"/>
</dbReference>
<dbReference type="EMBL" id="WNWR01000961">
    <property type="protein sequence ID" value="KAE9966782.1"/>
    <property type="molecule type" value="Genomic_DNA"/>
</dbReference>
<feature type="transmembrane region" description="Helical" evidence="6">
    <location>
        <begin position="231"/>
        <end position="249"/>
    </location>
</feature>
<dbReference type="EMBL" id="WNWS01000990">
    <property type="protein sequence ID" value="KAE9962753.1"/>
    <property type="molecule type" value="Genomic_DNA"/>
</dbReference>
<sequence length="697" mass="76142">MREPQRKDSIQQGLAQLYGQLENKRQPEPPPPPRVVMKPRKGGLKKGGTKKTNPGGVKFQIDDATATKKVGFGGEPEVEVKRVVFGVEDAPAEVILGKTKTEMKRNIFDHGEAPKPVKKVGSKSMVAEQWGQLQEETSKGGRKSMVEILDDGEKGGAYEMETVELRKMSTVSMEKESGRSGNDEIEYPTALKLTIIAFALSLAVFCTGLDGTIIPVMVTEITDDYRTMQDVGWYGSAYFLASAASQLPYGKLYTFCSIKQVFLYALLIFELGSLICATAHTSEAFVAGRAIAGLGSGGVFTGALHIIRHLVRPAKRPIYIGIAVSMMGLSNIAGPLLGGVITETLTWRWCFWINLPIGIAVSMVLFIFITTPEQREPHMSWKTKIQRLDIPGLVLIVTATTLFLLALEWGGTRYPWRGWQTILLFCSSITILCAFIASQIRLGDMGTIPVSLLKRKEVVACSWLGFCIAGSASVTSFWLPNWFQEIKNASPLESGESMMPQVLGFALFGLLTGPLATLLGYWGPFMIFGSVFMSIGSGLLTALKVNSLPPAWVGFQCLFGVGYGLGAQAPVSLLQEIFKDENEISMATSIVVLWTQLGPAVALSIDETIFSNSLTQKLGRLLPDFESDHRMQVTLRHGIGQLRDQLEMMHPELKPEIMQFYNDAIVSVLRIAVVLAALSVLSSLGAGWKSRKRGVGG</sequence>
<gene>
    <name evidence="9" type="ORF">BLS_007698</name>
    <name evidence="10" type="ORF">EG327_011731</name>
    <name evidence="8" type="ORF">EG328_012089</name>
</gene>
<dbReference type="EMBL" id="WNWQ01000618">
    <property type="protein sequence ID" value="KAE9965342.1"/>
    <property type="molecule type" value="Genomic_DNA"/>
</dbReference>
<name>A0A8H3U7X5_VENIN</name>
<dbReference type="Pfam" id="PF07690">
    <property type="entry name" value="MFS_1"/>
    <property type="match status" value="2"/>
</dbReference>
<dbReference type="PANTHER" id="PTHR23501:SF199">
    <property type="entry name" value="MFS EFFLUX TRANSPORTER INPD-RELATED"/>
    <property type="match status" value="1"/>
</dbReference>
<dbReference type="AlphaFoldDB" id="A0A8H3U7X5"/>
<feature type="transmembrane region" description="Helical" evidence="6">
    <location>
        <begin position="390"/>
        <end position="407"/>
    </location>
</feature>
<keyword evidence="13" id="KW-1185">Reference proteome</keyword>
<evidence type="ECO:0000256" key="4">
    <source>
        <dbReference type="ARBA" id="ARBA00023136"/>
    </source>
</evidence>
<dbReference type="PROSITE" id="PS50850">
    <property type="entry name" value="MFS"/>
    <property type="match status" value="1"/>
</dbReference>
<dbReference type="Proteomes" id="UP000447873">
    <property type="component" value="Unassembled WGS sequence"/>
</dbReference>
<evidence type="ECO:0000256" key="6">
    <source>
        <dbReference type="SAM" id="Phobius"/>
    </source>
</evidence>
<dbReference type="GO" id="GO:0005886">
    <property type="term" value="C:plasma membrane"/>
    <property type="evidence" value="ECO:0007669"/>
    <property type="project" value="TreeGrafter"/>
</dbReference>
<dbReference type="InterPro" id="IPR020846">
    <property type="entry name" value="MFS_dom"/>
</dbReference>